<keyword evidence="3" id="KW-0813">Transport</keyword>
<comment type="subcellular location">
    <subcellularLocation>
        <location evidence="1">Periplasm</location>
    </subcellularLocation>
</comment>
<evidence type="ECO:0000256" key="1">
    <source>
        <dbReference type="ARBA" id="ARBA00004418"/>
    </source>
</evidence>
<comment type="caution">
    <text evidence="7">The sequence shown here is derived from an EMBL/GenBank/DDBJ whole genome shotgun (WGS) entry which is preliminary data.</text>
</comment>
<proteinExistence type="inferred from homology"/>
<dbReference type="InterPro" id="IPR030678">
    <property type="entry name" value="Peptide/Ni-bd"/>
</dbReference>
<keyword evidence="4 5" id="KW-0732">Signal</keyword>
<dbReference type="Gene3D" id="3.90.76.10">
    <property type="entry name" value="Dipeptide-binding Protein, Domain 1"/>
    <property type="match status" value="1"/>
</dbReference>
<keyword evidence="8" id="KW-1185">Reference proteome</keyword>
<reference evidence="7 8" key="1">
    <citation type="submission" date="2023-07" db="EMBL/GenBank/DDBJ databases">
        <title>Genomic Encyclopedia of Type Strains, Phase IV (KMG-IV): sequencing the most valuable type-strain genomes for metagenomic binning, comparative biology and taxonomic classification.</title>
        <authorList>
            <person name="Goeker M."/>
        </authorList>
    </citation>
    <scope>NUCLEOTIDE SEQUENCE [LARGE SCALE GENOMIC DNA]</scope>
    <source>
        <strain evidence="7 8">DSM 100301</strain>
    </source>
</reference>
<dbReference type="Gene3D" id="3.40.190.10">
    <property type="entry name" value="Periplasmic binding protein-like II"/>
    <property type="match status" value="1"/>
</dbReference>
<feature type="chain" id="PRO_5045095181" evidence="5">
    <location>
        <begin position="24"/>
        <end position="504"/>
    </location>
</feature>
<name>A0ABU0IMF6_9HYPH</name>
<dbReference type="EMBL" id="JAUSWH010000033">
    <property type="protein sequence ID" value="MDQ0458421.1"/>
    <property type="molecule type" value="Genomic_DNA"/>
</dbReference>
<evidence type="ECO:0000313" key="8">
    <source>
        <dbReference type="Proteomes" id="UP001235269"/>
    </source>
</evidence>
<feature type="domain" description="Solute-binding protein family 5" evidence="6">
    <location>
        <begin position="72"/>
        <end position="425"/>
    </location>
</feature>
<protein>
    <submittedName>
        <fullName evidence="7">Peptide/nickel transport system substrate-binding protein</fullName>
    </submittedName>
</protein>
<feature type="signal peptide" evidence="5">
    <location>
        <begin position="1"/>
        <end position="23"/>
    </location>
</feature>
<sequence length="504" mass="55225">MKLTTAFAAFLLPVSVMSSPALAGKADDVLNIAFPKELEHIDPYYNTAREGNLIGMAVWDGLLYRDPRTGQYVGNLATDWTWIDATTLELNLRQGVKFHNGEPFDADDVVFTLNYVIDPSNGNKSQSTTGWIKSAEKVGPFKVRIHTKGPFPAALEYLAGPIVIEPNEYFTKVGQQGVATKPIGTGPYMVESVEPGKHYVLKRNLDYFAAAKPKASIGTVDIRTVPDLNTQMAELFNGDLDLVWGVASDQADKMAKMNKFQVVNAPTMRIGYISLDAAGRTGANNPMTNPKVRQAVNYAINRPGIVGALLKGSSSVIDSACSPVQFGCEQAVTTYPYDPAKAKALLAEAGYPKGFEMELYAYRDRPLAEAMIGMLAEVGITAKLNFMQYSALREKRIKEGTPMAFMTWGSNSVSDVSAVTSAFFRMGSEDDARDPEVAALLEKGDSLTDPAERKVAYSNALKAIADKAYWVPLWSYAANYVMASDVDFAPTPDELIRFYDIRWK</sequence>
<dbReference type="Proteomes" id="UP001235269">
    <property type="component" value="Unassembled WGS sequence"/>
</dbReference>
<dbReference type="InterPro" id="IPR039424">
    <property type="entry name" value="SBP_5"/>
</dbReference>
<evidence type="ECO:0000256" key="2">
    <source>
        <dbReference type="ARBA" id="ARBA00005695"/>
    </source>
</evidence>
<evidence type="ECO:0000256" key="3">
    <source>
        <dbReference type="ARBA" id="ARBA00022448"/>
    </source>
</evidence>
<organism evidence="7 8">
    <name type="scientific">Rhizobium paknamense</name>
    <dbReference type="NCBI Taxonomy" id="1206817"/>
    <lineage>
        <taxon>Bacteria</taxon>
        <taxon>Pseudomonadati</taxon>
        <taxon>Pseudomonadota</taxon>
        <taxon>Alphaproteobacteria</taxon>
        <taxon>Hyphomicrobiales</taxon>
        <taxon>Rhizobiaceae</taxon>
        <taxon>Rhizobium/Agrobacterium group</taxon>
        <taxon>Rhizobium</taxon>
    </lineage>
</organism>
<dbReference type="PANTHER" id="PTHR30290:SF9">
    <property type="entry name" value="OLIGOPEPTIDE-BINDING PROTEIN APPA"/>
    <property type="match status" value="1"/>
</dbReference>
<evidence type="ECO:0000256" key="5">
    <source>
        <dbReference type="SAM" id="SignalP"/>
    </source>
</evidence>
<dbReference type="PIRSF" id="PIRSF002741">
    <property type="entry name" value="MppA"/>
    <property type="match status" value="1"/>
</dbReference>
<dbReference type="CDD" id="cd08515">
    <property type="entry name" value="PBP2_NikA_DppA_OppA_like_10"/>
    <property type="match status" value="1"/>
</dbReference>
<accession>A0ABU0IMF6</accession>
<dbReference type="SUPFAM" id="SSF53850">
    <property type="entry name" value="Periplasmic binding protein-like II"/>
    <property type="match status" value="1"/>
</dbReference>
<evidence type="ECO:0000259" key="6">
    <source>
        <dbReference type="Pfam" id="PF00496"/>
    </source>
</evidence>
<dbReference type="Gene3D" id="3.10.105.10">
    <property type="entry name" value="Dipeptide-binding Protein, Domain 3"/>
    <property type="match status" value="1"/>
</dbReference>
<dbReference type="PANTHER" id="PTHR30290">
    <property type="entry name" value="PERIPLASMIC BINDING COMPONENT OF ABC TRANSPORTER"/>
    <property type="match status" value="1"/>
</dbReference>
<gene>
    <name evidence="7" type="ORF">QO005_004784</name>
</gene>
<comment type="similarity">
    <text evidence="2">Belongs to the bacterial solute-binding protein 5 family.</text>
</comment>
<dbReference type="InterPro" id="IPR000914">
    <property type="entry name" value="SBP_5_dom"/>
</dbReference>
<dbReference type="RefSeq" id="WP_307160494.1">
    <property type="nucleotide sequence ID" value="NZ_JAUSWH010000033.1"/>
</dbReference>
<dbReference type="Pfam" id="PF00496">
    <property type="entry name" value="SBP_bac_5"/>
    <property type="match status" value="1"/>
</dbReference>
<evidence type="ECO:0000256" key="4">
    <source>
        <dbReference type="ARBA" id="ARBA00022729"/>
    </source>
</evidence>
<evidence type="ECO:0000313" key="7">
    <source>
        <dbReference type="EMBL" id="MDQ0458421.1"/>
    </source>
</evidence>